<dbReference type="AlphaFoldDB" id="A0AAW0JSJ7"/>
<evidence type="ECO:0000313" key="4">
    <source>
        <dbReference type="Proteomes" id="UP001488838"/>
    </source>
</evidence>
<reference evidence="3 4" key="1">
    <citation type="journal article" date="2023" name="bioRxiv">
        <title>Conserved and derived expression patterns and positive selection on dental genes reveal complex evolutionary context of ever-growing rodent molars.</title>
        <authorList>
            <person name="Calamari Z.T."/>
            <person name="Song A."/>
            <person name="Cohen E."/>
            <person name="Akter M."/>
            <person name="Roy R.D."/>
            <person name="Hallikas O."/>
            <person name="Christensen M.M."/>
            <person name="Li P."/>
            <person name="Marangoni P."/>
            <person name="Jernvall J."/>
            <person name="Klein O.D."/>
        </authorList>
    </citation>
    <scope>NUCLEOTIDE SEQUENCE [LARGE SCALE GENOMIC DNA]</scope>
    <source>
        <strain evidence="3">V071</strain>
    </source>
</reference>
<feature type="region of interest" description="Disordered" evidence="2">
    <location>
        <begin position="1"/>
        <end position="29"/>
    </location>
</feature>
<sequence>MDPPARPSVSRPRARARPPPPEALPTAGFDDELYDSLDYYYLRDFPASGAGRSKGRTRREQQLRTHHPVPGGHERKVAQILINAQRKRRQRNPKDLFKVFSTAPEFLHVGQQAFLAVFKLTASIFPSSLINY</sequence>
<dbReference type="Pfam" id="PF10195">
    <property type="entry name" value="Phospho_p8"/>
    <property type="match status" value="1"/>
</dbReference>
<dbReference type="InterPro" id="IPR018792">
    <property type="entry name" value="NUPR1-like"/>
</dbReference>
<organism evidence="3 4">
    <name type="scientific">Myodes glareolus</name>
    <name type="common">Bank vole</name>
    <name type="synonym">Clethrionomys glareolus</name>
    <dbReference type="NCBI Taxonomy" id="447135"/>
    <lineage>
        <taxon>Eukaryota</taxon>
        <taxon>Metazoa</taxon>
        <taxon>Chordata</taxon>
        <taxon>Craniata</taxon>
        <taxon>Vertebrata</taxon>
        <taxon>Euteleostomi</taxon>
        <taxon>Mammalia</taxon>
        <taxon>Eutheria</taxon>
        <taxon>Euarchontoglires</taxon>
        <taxon>Glires</taxon>
        <taxon>Rodentia</taxon>
        <taxon>Myomorpha</taxon>
        <taxon>Muroidea</taxon>
        <taxon>Cricetidae</taxon>
        <taxon>Arvicolinae</taxon>
        <taxon>Myodes</taxon>
    </lineage>
</organism>
<feature type="region of interest" description="Disordered" evidence="2">
    <location>
        <begin position="45"/>
        <end position="74"/>
    </location>
</feature>
<proteinExistence type="inferred from homology"/>
<accession>A0AAW0JSJ7</accession>
<gene>
    <name evidence="3" type="ORF">U0070_012717</name>
</gene>
<dbReference type="GO" id="GO:0006357">
    <property type="term" value="P:regulation of transcription by RNA polymerase II"/>
    <property type="evidence" value="ECO:0007669"/>
    <property type="project" value="TreeGrafter"/>
</dbReference>
<comment type="caution">
    <text evidence="3">The sequence shown here is derived from an EMBL/GenBank/DDBJ whole genome shotgun (WGS) entry which is preliminary data.</text>
</comment>
<dbReference type="GO" id="GO:0045786">
    <property type="term" value="P:negative regulation of cell cycle"/>
    <property type="evidence" value="ECO:0007669"/>
    <property type="project" value="TreeGrafter"/>
</dbReference>
<dbReference type="PANTHER" id="PTHR17149">
    <property type="entry name" value="NUCLEAR PROTEIN 1 AND 2"/>
    <property type="match status" value="1"/>
</dbReference>
<keyword evidence="4" id="KW-1185">Reference proteome</keyword>
<evidence type="ECO:0000256" key="1">
    <source>
        <dbReference type="ARBA" id="ARBA00009380"/>
    </source>
</evidence>
<dbReference type="EMBL" id="JBBHLL010000022">
    <property type="protein sequence ID" value="KAK7829246.1"/>
    <property type="molecule type" value="Genomic_DNA"/>
</dbReference>
<comment type="similarity">
    <text evidence="1">Belongs to the NUPR family.</text>
</comment>
<dbReference type="GO" id="GO:0005634">
    <property type="term" value="C:nucleus"/>
    <property type="evidence" value="ECO:0007669"/>
    <property type="project" value="TreeGrafter"/>
</dbReference>
<name>A0AAW0JSJ7_MYOGA</name>
<dbReference type="PANTHER" id="PTHR17149:SF3">
    <property type="entry name" value="NUCLEAR PROTEIN 2"/>
    <property type="match status" value="1"/>
</dbReference>
<dbReference type="GO" id="GO:0008285">
    <property type="term" value="P:negative regulation of cell population proliferation"/>
    <property type="evidence" value="ECO:0007669"/>
    <property type="project" value="TreeGrafter"/>
</dbReference>
<dbReference type="Proteomes" id="UP001488838">
    <property type="component" value="Unassembled WGS sequence"/>
</dbReference>
<evidence type="ECO:0000313" key="3">
    <source>
        <dbReference type="EMBL" id="KAK7829246.1"/>
    </source>
</evidence>
<protein>
    <submittedName>
        <fullName evidence="3">Uncharacterized protein</fullName>
    </submittedName>
</protein>
<evidence type="ECO:0000256" key="2">
    <source>
        <dbReference type="SAM" id="MobiDB-lite"/>
    </source>
</evidence>